<sequence>MPSRACKATPTLPLLLSPHAVESLRDRLIEAHVTTSVAQPNALAFSLRYRLIDPHATTPSRACDHAMRRRRSLCCSHRNRKSLWRTGNLNGKTEARSAGA</sequence>
<evidence type="ECO:0000313" key="1">
    <source>
        <dbReference type="EMBL" id="KAF0935488.1"/>
    </source>
</evidence>
<gene>
    <name evidence="1" type="ORF">E2562_034272</name>
</gene>
<keyword evidence="2" id="KW-1185">Reference proteome</keyword>
<accession>A0A6G1FEU8</accession>
<dbReference type="AlphaFoldDB" id="A0A6G1FEU8"/>
<evidence type="ECO:0000313" key="2">
    <source>
        <dbReference type="Proteomes" id="UP000479710"/>
    </source>
</evidence>
<protein>
    <submittedName>
        <fullName evidence="1">Uncharacterized protein</fullName>
    </submittedName>
</protein>
<dbReference type="Proteomes" id="UP000479710">
    <property type="component" value="Unassembled WGS sequence"/>
</dbReference>
<comment type="caution">
    <text evidence="1">The sequence shown here is derived from an EMBL/GenBank/DDBJ whole genome shotgun (WGS) entry which is preliminary data.</text>
</comment>
<name>A0A6G1FEU8_9ORYZ</name>
<dbReference type="EMBL" id="SPHZ02000001">
    <property type="protein sequence ID" value="KAF0935488.1"/>
    <property type="molecule type" value="Genomic_DNA"/>
</dbReference>
<proteinExistence type="predicted"/>
<reference evidence="1 2" key="1">
    <citation type="submission" date="2019-11" db="EMBL/GenBank/DDBJ databases">
        <title>Whole genome sequence of Oryza granulata.</title>
        <authorList>
            <person name="Li W."/>
        </authorList>
    </citation>
    <scope>NUCLEOTIDE SEQUENCE [LARGE SCALE GENOMIC DNA]</scope>
    <source>
        <strain evidence="2">cv. Menghai</strain>
        <tissue evidence="1">Leaf</tissue>
    </source>
</reference>
<organism evidence="1 2">
    <name type="scientific">Oryza meyeriana var. granulata</name>
    <dbReference type="NCBI Taxonomy" id="110450"/>
    <lineage>
        <taxon>Eukaryota</taxon>
        <taxon>Viridiplantae</taxon>
        <taxon>Streptophyta</taxon>
        <taxon>Embryophyta</taxon>
        <taxon>Tracheophyta</taxon>
        <taxon>Spermatophyta</taxon>
        <taxon>Magnoliopsida</taxon>
        <taxon>Liliopsida</taxon>
        <taxon>Poales</taxon>
        <taxon>Poaceae</taxon>
        <taxon>BOP clade</taxon>
        <taxon>Oryzoideae</taxon>
        <taxon>Oryzeae</taxon>
        <taxon>Oryzinae</taxon>
        <taxon>Oryza</taxon>
        <taxon>Oryza meyeriana</taxon>
    </lineage>
</organism>